<dbReference type="PANTHER" id="PTHR10272:SF0">
    <property type="entry name" value="PLATELET-ACTIVATING FACTOR ACETYLHYDROLASE"/>
    <property type="match status" value="1"/>
</dbReference>
<evidence type="ECO:0000256" key="2">
    <source>
        <dbReference type="ARBA" id="ARBA00022963"/>
    </source>
</evidence>
<keyword evidence="2" id="KW-0442">Lipid degradation</keyword>
<dbReference type="OrthoDB" id="569821at2"/>
<dbReference type="PANTHER" id="PTHR10272">
    <property type="entry name" value="PLATELET-ACTIVATING FACTOR ACETYLHYDROLASE"/>
    <property type="match status" value="1"/>
</dbReference>
<dbReference type="STRING" id="247156.NFA_22810"/>
<dbReference type="RefSeq" id="WP_011208813.1">
    <property type="nucleotide sequence ID" value="NC_006361.1"/>
</dbReference>
<dbReference type="AlphaFoldDB" id="Q5YXG3"/>
<dbReference type="Pfam" id="PF12697">
    <property type="entry name" value="Abhydrolase_6"/>
    <property type="match status" value="1"/>
</dbReference>
<dbReference type="GeneID" id="61133041"/>
<keyword evidence="1" id="KW-0378">Hydrolase</keyword>
<gene>
    <name evidence="5" type="ordered locus">NFA_22810</name>
</gene>
<dbReference type="GO" id="GO:0003847">
    <property type="term" value="F:1-alkyl-2-acetylglycerophosphocholine esterase activity"/>
    <property type="evidence" value="ECO:0007669"/>
    <property type="project" value="TreeGrafter"/>
</dbReference>
<protein>
    <recommendedName>
        <fullName evidence="4">AB hydrolase-1 domain-containing protein</fullName>
    </recommendedName>
</protein>
<sequence length="412" mass="44321">MTRRRSVVAVAAVTAVATVAVAVAAALVFPTFRLPAPTGAHPVGTTTLHLVDAERREVFGPDPTAPRELMVQVWYPARDTDGSLAPLVPGGTAVTEQIARGFGLPARGLDYLTEIPTHARANVPIADSGHPFPVVLLNHGYGSARFYHTSLAEDLAAHGYAVFAIDHTYSTRATALPGGRLATMRTDEDRIGEPDYRDEVGQVWTADVTAVLDRLPALNADPRFAGRLDTGRVGVVGHSFGGAAAYDAAYDPRVTTGIDLDGTLYRFRDRAPLAEPFLFVYSEQAFDLYDRVRRGHVYSDAELAELGASRAEVDRDTAVARRELEHLRAAARAGSPILYVRGTAHNNFMDQQYFSPLLRTLGLIGDIAPERAGAIVNDIVRGFLGAGLRGGGLPDLPGRYPEIVDVTERFAG</sequence>
<dbReference type="SUPFAM" id="SSF53474">
    <property type="entry name" value="alpha/beta-Hydrolases"/>
    <property type="match status" value="1"/>
</dbReference>
<dbReference type="Gene3D" id="3.40.50.1820">
    <property type="entry name" value="alpha/beta hydrolase"/>
    <property type="match status" value="1"/>
</dbReference>
<evidence type="ECO:0000256" key="1">
    <source>
        <dbReference type="ARBA" id="ARBA00022801"/>
    </source>
</evidence>
<evidence type="ECO:0000259" key="4">
    <source>
        <dbReference type="Pfam" id="PF12697"/>
    </source>
</evidence>
<evidence type="ECO:0000256" key="3">
    <source>
        <dbReference type="ARBA" id="ARBA00023098"/>
    </source>
</evidence>
<dbReference type="InterPro" id="IPR000073">
    <property type="entry name" value="AB_hydrolase_1"/>
</dbReference>
<feature type="domain" description="AB hydrolase-1" evidence="4">
    <location>
        <begin position="134"/>
        <end position="339"/>
    </location>
</feature>
<dbReference type="InterPro" id="IPR029058">
    <property type="entry name" value="AB_hydrolase_fold"/>
</dbReference>
<dbReference type="EMBL" id="AP006618">
    <property type="protein sequence ID" value="BAD57128.1"/>
    <property type="molecule type" value="Genomic_DNA"/>
</dbReference>
<keyword evidence="6" id="KW-1185">Reference proteome</keyword>
<proteinExistence type="predicted"/>
<evidence type="ECO:0000313" key="6">
    <source>
        <dbReference type="Proteomes" id="UP000006820"/>
    </source>
</evidence>
<dbReference type="KEGG" id="nfa:NFA_22810"/>
<dbReference type="HOGENOM" id="CLU_026278_2_1_11"/>
<reference evidence="5 6" key="1">
    <citation type="journal article" date="2004" name="Proc. Natl. Acad. Sci. U.S.A.">
        <title>The complete genomic sequence of Nocardia farcinica IFM 10152.</title>
        <authorList>
            <person name="Ishikawa J."/>
            <person name="Yamashita A."/>
            <person name="Mikami Y."/>
            <person name="Hoshino Y."/>
            <person name="Kurita H."/>
            <person name="Hotta K."/>
            <person name="Shiba T."/>
            <person name="Hattori M."/>
        </authorList>
    </citation>
    <scope>NUCLEOTIDE SEQUENCE [LARGE SCALE GENOMIC DNA]</scope>
    <source>
        <strain evidence="5 6">IFM 10152</strain>
    </source>
</reference>
<dbReference type="ESTHER" id="nocfa-q5yxg3">
    <property type="family name" value="PAF-Acetylhydrolase"/>
</dbReference>
<dbReference type="GO" id="GO:0016042">
    <property type="term" value="P:lipid catabolic process"/>
    <property type="evidence" value="ECO:0007669"/>
    <property type="project" value="UniProtKB-KW"/>
</dbReference>
<keyword evidence="3" id="KW-0443">Lipid metabolism</keyword>
<dbReference type="eggNOG" id="COG4188">
    <property type="taxonomic scope" value="Bacteria"/>
</dbReference>
<dbReference type="Proteomes" id="UP000006820">
    <property type="component" value="Chromosome"/>
</dbReference>
<name>Q5YXG3_NOCFA</name>
<organism evidence="5 6">
    <name type="scientific">Nocardia farcinica (strain IFM 10152)</name>
    <dbReference type="NCBI Taxonomy" id="247156"/>
    <lineage>
        <taxon>Bacteria</taxon>
        <taxon>Bacillati</taxon>
        <taxon>Actinomycetota</taxon>
        <taxon>Actinomycetes</taxon>
        <taxon>Mycobacteriales</taxon>
        <taxon>Nocardiaceae</taxon>
        <taxon>Nocardia</taxon>
    </lineage>
</organism>
<evidence type="ECO:0000313" key="5">
    <source>
        <dbReference type="EMBL" id="BAD57128.1"/>
    </source>
</evidence>
<accession>Q5YXG3</accession>